<protein>
    <submittedName>
        <fullName evidence="2">Be158, putative</fullName>
    </submittedName>
</protein>
<dbReference type="GeneID" id="9060140"/>
<evidence type="ECO:0000313" key="2">
    <source>
        <dbReference type="EMBL" id="EER14180.1"/>
    </source>
</evidence>
<organism evidence="3">
    <name type="scientific">Perkinsus marinus (strain ATCC 50983 / TXsc)</name>
    <dbReference type="NCBI Taxonomy" id="423536"/>
    <lineage>
        <taxon>Eukaryota</taxon>
        <taxon>Sar</taxon>
        <taxon>Alveolata</taxon>
        <taxon>Perkinsozoa</taxon>
        <taxon>Perkinsea</taxon>
        <taxon>Perkinsida</taxon>
        <taxon>Perkinsidae</taxon>
        <taxon>Perkinsus</taxon>
    </lineage>
</organism>
<keyword evidence="3" id="KW-1185">Reference proteome</keyword>
<gene>
    <name evidence="2" type="ORF">Pmar_PMAR029244</name>
</gene>
<feature type="compositionally biased region" description="Basic and acidic residues" evidence="1">
    <location>
        <begin position="1"/>
        <end position="30"/>
    </location>
</feature>
<evidence type="ECO:0000256" key="1">
    <source>
        <dbReference type="SAM" id="MobiDB-lite"/>
    </source>
</evidence>
<feature type="compositionally biased region" description="Basic and acidic residues" evidence="1">
    <location>
        <begin position="450"/>
        <end position="467"/>
    </location>
</feature>
<feature type="compositionally biased region" description="Basic and acidic residues" evidence="1">
    <location>
        <begin position="207"/>
        <end position="217"/>
    </location>
</feature>
<feature type="compositionally biased region" description="Basic and acidic residues" evidence="1">
    <location>
        <begin position="161"/>
        <end position="170"/>
    </location>
</feature>
<feature type="region of interest" description="Disordered" evidence="1">
    <location>
        <begin position="207"/>
        <end position="254"/>
    </location>
</feature>
<dbReference type="AlphaFoldDB" id="C5KMM2"/>
<accession>C5KMM2</accession>
<feature type="compositionally biased region" description="Basic and acidic residues" evidence="1">
    <location>
        <begin position="361"/>
        <end position="373"/>
    </location>
</feature>
<feature type="region of interest" description="Disordered" evidence="1">
    <location>
        <begin position="301"/>
        <end position="334"/>
    </location>
</feature>
<sequence length="508" mass="57243">MSKHEADARASKLQKMREELMEKERQEMEASKVSVTKEQFCPPSRHRPALNGSSAFAESMSQHKGKDAVDTRRAKVKQLTLQYSAEEEAKIDAARFKKPGKSAKTVDIREITNRLYADGEKRRAKLEQMQEEAELREIAECQGFRPRVSQGSTFQPLARVPRMDKRDRDVTGSIPGTSMSAKRKSAGHQRLYAESQARKERMEKLAQAVKAEEDKECTYQPNLRKSLGRYRPTSSSNLGGRRSPIGSGGVHENLYRERAARDERIRKMREEKKALEVCIMGSRSTPKTPMGKDLHASFHDEAHKRKAEAEAVEKEKEEMVKSLPHASRRTPVGVGLSDGLLFEESKMKNDDALMMRVKEKEERKAAVLDKGNIDRSSANRRARSCDSTMAGRRGVSRLEAKTDGVEGQTRPPEVFSIDIPDVTPDSSSRSSRPHSADQPRRSTQKIILGFKEEVKIPKRRKPVEASRLETAPDQPDEEREAPVEGLARVILSDIITIVEEKTTVTIDS</sequence>
<feature type="region of interest" description="Disordered" evidence="1">
    <location>
        <begin position="146"/>
        <end position="189"/>
    </location>
</feature>
<dbReference type="EMBL" id="GG674496">
    <property type="protein sequence ID" value="EER14180.1"/>
    <property type="molecule type" value="Genomic_DNA"/>
</dbReference>
<feature type="region of interest" description="Disordered" evidence="1">
    <location>
        <begin position="1"/>
        <end position="51"/>
    </location>
</feature>
<name>C5KMM2_PERM5</name>
<dbReference type="RefSeq" id="XP_002782385.1">
    <property type="nucleotide sequence ID" value="XM_002782339.1"/>
</dbReference>
<reference evidence="2 3" key="1">
    <citation type="submission" date="2008-07" db="EMBL/GenBank/DDBJ databases">
        <authorList>
            <person name="El-Sayed N."/>
            <person name="Caler E."/>
            <person name="Inman J."/>
            <person name="Amedeo P."/>
            <person name="Hass B."/>
            <person name="Wortman J."/>
        </authorList>
    </citation>
    <scope>NUCLEOTIDE SEQUENCE [LARGE SCALE GENOMIC DNA]</scope>
    <source>
        <strain evidence="3">ATCC 50983 / TXsc</strain>
    </source>
</reference>
<feature type="region of interest" description="Disordered" evidence="1">
    <location>
        <begin position="361"/>
        <end position="484"/>
    </location>
</feature>
<feature type="compositionally biased region" description="Basic and acidic residues" evidence="1">
    <location>
        <begin position="301"/>
        <end position="320"/>
    </location>
</feature>
<evidence type="ECO:0000313" key="3">
    <source>
        <dbReference type="Proteomes" id="UP000007800"/>
    </source>
</evidence>
<dbReference type="InParanoid" id="C5KMM2"/>
<proteinExistence type="predicted"/>
<dbReference type="Proteomes" id="UP000007800">
    <property type="component" value="Unassembled WGS sequence"/>
</dbReference>
<dbReference type="OrthoDB" id="480535at2759"/>